<evidence type="ECO:0000313" key="6">
    <source>
        <dbReference type="EMBL" id="RBP05304.1"/>
    </source>
</evidence>
<dbReference type="InterPro" id="IPR036615">
    <property type="entry name" value="Mur_ligase_C_dom_sf"/>
</dbReference>
<evidence type="ECO:0000259" key="5">
    <source>
        <dbReference type="Pfam" id="PF08245"/>
    </source>
</evidence>
<keyword evidence="2" id="KW-0547">Nucleotide-binding</keyword>
<sequence>MDKDFSVERPIIAVTGSSGKTTTKSFIASILRTRWIIFESSDYWNRTDHTEKHQDEINFIHRAIVLEYGMAFPGVIEKHCKLIQPNIGAITNIGTAHIGNFNGDIRGIAAAKSELIKGMDRDGHLFLNGDDKNSKLLHTKNFTGVLKKVSIHSHSDYQAKNLRYSVEGISFDLKLSGKSHTFSIPYHGEFYVYNALLAIAIADLLGFKPEEMKQGMNEVRKPKHRLDVMQLNNNITLIDDTVHAFPDAMKGALDVLTQLEGEKKVAVLGSMAGFGKEHEEVHKEIGRYVAEKKIDYLFTYGNLSRNIGVGAREAGMNSQRIFHFNRPSMNALNAKLEKIIQPNWTILIKGASGLEMVDTVEHCKKIFG</sequence>
<dbReference type="SUPFAM" id="SSF53623">
    <property type="entry name" value="MurD-like peptide ligases, catalytic domain"/>
    <property type="match status" value="1"/>
</dbReference>
<evidence type="ECO:0000259" key="4">
    <source>
        <dbReference type="Pfam" id="PF02875"/>
    </source>
</evidence>
<dbReference type="AlphaFoldDB" id="A0A366ESM9"/>
<dbReference type="Gene3D" id="3.40.1190.10">
    <property type="entry name" value="Mur-like, catalytic domain"/>
    <property type="match status" value="1"/>
</dbReference>
<keyword evidence="3" id="KW-0067">ATP-binding</keyword>
<evidence type="ECO:0000256" key="3">
    <source>
        <dbReference type="ARBA" id="ARBA00022840"/>
    </source>
</evidence>
<dbReference type="Pfam" id="PF08245">
    <property type="entry name" value="Mur_ligase_M"/>
    <property type="match status" value="1"/>
</dbReference>
<dbReference type="SUPFAM" id="SSF53244">
    <property type="entry name" value="MurD-like peptide ligases, peptide-binding domain"/>
    <property type="match status" value="1"/>
</dbReference>
<dbReference type="InterPro" id="IPR051046">
    <property type="entry name" value="MurCDEF_CellWall_CoF430Synth"/>
</dbReference>
<feature type="domain" description="Mur ligase central" evidence="5">
    <location>
        <begin position="14"/>
        <end position="202"/>
    </location>
</feature>
<dbReference type="InterPro" id="IPR036565">
    <property type="entry name" value="Mur-like_cat_sf"/>
</dbReference>
<dbReference type="InterPro" id="IPR004101">
    <property type="entry name" value="Mur_ligase_C"/>
</dbReference>
<dbReference type="Pfam" id="PF02875">
    <property type="entry name" value="Mur_ligase_C"/>
    <property type="match status" value="1"/>
</dbReference>
<comment type="caution">
    <text evidence="6">The sequence shown here is derived from an EMBL/GenBank/DDBJ whole genome shotgun (WGS) entry which is preliminary data.</text>
</comment>
<dbReference type="PANTHER" id="PTHR43024">
    <property type="entry name" value="UDP-N-ACETYLMURAMOYL-TRIPEPTIDE--D-ALANYL-D-ALANINE LIGASE"/>
    <property type="match status" value="1"/>
</dbReference>
<evidence type="ECO:0000313" key="7">
    <source>
        <dbReference type="Proteomes" id="UP000252118"/>
    </source>
</evidence>
<dbReference type="RefSeq" id="WP_258549594.1">
    <property type="nucleotide sequence ID" value="NZ_QNRJ01000004.1"/>
</dbReference>
<reference evidence="6 7" key="1">
    <citation type="submission" date="2018-06" db="EMBL/GenBank/DDBJ databases">
        <title>Freshwater and sediment microbial communities from various areas in North America, analyzing microbe dynamics in response to fracking.</title>
        <authorList>
            <person name="Lamendella R."/>
        </authorList>
    </citation>
    <scope>NUCLEOTIDE SEQUENCE [LARGE SCALE GENOMIC DNA]</scope>
    <source>
        <strain evidence="6 7">97B</strain>
    </source>
</reference>
<dbReference type="PANTHER" id="PTHR43024:SF1">
    <property type="entry name" value="UDP-N-ACETYLMURAMOYL-TRIPEPTIDE--D-ALANYL-D-ALANINE LIGASE"/>
    <property type="match status" value="1"/>
</dbReference>
<evidence type="ECO:0000256" key="1">
    <source>
        <dbReference type="ARBA" id="ARBA00022598"/>
    </source>
</evidence>
<organism evidence="6 7">
    <name type="scientific">Rossellomorea aquimaris</name>
    <dbReference type="NCBI Taxonomy" id="189382"/>
    <lineage>
        <taxon>Bacteria</taxon>
        <taxon>Bacillati</taxon>
        <taxon>Bacillota</taxon>
        <taxon>Bacilli</taxon>
        <taxon>Bacillales</taxon>
        <taxon>Bacillaceae</taxon>
        <taxon>Rossellomorea</taxon>
    </lineage>
</organism>
<dbReference type="EMBL" id="QNRJ01000004">
    <property type="protein sequence ID" value="RBP05304.1"/>
    <property type="molecule type" value="Genomic_DNA"/>
</dbReference>
<dbReference type="GO" id="GO:0016881">
    <property type="term" value="F:acid-amino acid ligase activity"/>
    <property type="evidence" value="ECO:0007669"/>
    <property type="project" value="InterPro"/>
</dbReference>
<dbReference type="Gene3D" id="3.90.190.20">
    <property type="entry name" value="Mur ligase, C-terminal domain"/>
    <property type="match status" value="1"/>
</dbReference>
<accession>A0A366ESM9</accession>
<dbReference type="GO" id="GO:0005524">
    <property type="term" value="F:ATP binding"/>
    <property type="evidence" value="ECO:0007669"/>
    <property type="project" value="UniProtKB-KW"/>
</dbReference>
<dbReference type="Proteomes" id="UP000252118">
    <property type="component" value="Unassembled WGS sequence"/>
</dbReference>
<gene>
    <name evidence="6" type="ORF">DET59_10420</name>
</gene>
<feature type="domain" description="Mur ligase C-terminal" evidence="4">
    <location>
        <begin position="224"/>
        <end position="351"/>
    </location>
</feature>
<name>A0A366ESM9_9BACI</name>
<protein>
    <submittedName>
        <fullName evidence="6">UDP-N-acetylmuramoyl-tripeptide--D-alanyl-D-alanine ligase</fullName>
    </submittedName>
</protein>
<evidence type="ECO:0000256" key="2">
    <source>
        <dbReference type="ARBA" id="ARBA00022741"/>
    </source>
</evidence>
<keyword evidence="1 6" id="KW-0436">Ligase</keyword>
<dbReference type="InterPro" id="IPR013221">
    <property type="entry name" value="Mur_ligase_cen"/>
</dbReference>
<proteinExistence type="predicted"/>